<comment type="similarity">
    <text evidence="1">Belongs to the glycosyltransferase 2 family.</text>
</comment>
<name>A0A926NWX0_9SPHI</name>
<evidence type="ECO:0000259" key="4">
    <source>
        <dbReference type="Pfam" id="PF00535"/>
    </source>
</evidence>
<accession>A0A926NWX0</accession>
<evidence type="ECO:0000256" key="1">
    <source>
        <dbReference type="ARBA" id="ARBA00006739"/>
    </source>
</evidence>
<proteinExistence type="inferred from homology"/>
<gene>
    <name evidence="5" type="ORF">IDJ76_09480</name>
</gene>
<evidence type="ECO:0000313" key="6">
    <source>
        <dbReference type="Proteomes" id="UP000619078"/>
    </source>
</evidence>
<dbReference type="InterPro" id="IPR001173">
    <property type="entry name" value="Glyco_trans_2-like"/>
</dbReference>
<dbReference type="PANTHER" id="PTHR43685:SF5">
    <property type="entry name" value="GLYCOSYLTRANSFERASE EPSE-RELATED"/>
    <property type="match status" value="1"/>
</dbReference>
<keyword evidence="6" id="KW-1185">Reference proteome</keyword>
<sequence length="334" mass="38091">MAKVCVIMSVFNQQDFVYDAIKSMINQSFTDFDFIIINDGSTDGSENIIKSFSDNRIRYISNGTNKGLIYSLNYGIDIALASDCKYIARMDSDDISLPERLAQQVNYLDRHPDVGLLGGAMEFFGDGISPQKKYAPVSQKKIISTFFSYNALYHPTVMLSANLVETKRYSYDFPKYEDYGLWIALIGDCQIRNLPVVLVKYRRHNSNVTGSYQLDILKDQQISIKLLTALAQKLNIVLSEDELSLLSTITTANRARIFDKYTTNQLAEVIRSIIKKCGIVDLDLQYLKQLLIERAILYLVTNKRKGEIIKLIFSLNAYQYAYLIAKSLLTGRRY</sequence>
<keyword evidence="2" id="KW-0328">Glycosyltransferase</keyword>
<dbReference type="Gene3D" id="3.90.550.10">
    <property type="entry name" value="Spore Coat Polysaccharide Biosynthesis Protein SpsA, Chain A"/>
    <property type="match status" value="1"/>
</dbReference>
<dbReference type="EMBL" id="JACWMX010000003">
    <property type="protein sequence ID" value="MBD1393328.1"/>
    <property type="molecule type" value="Genomic_DNA"/>
</dbReference>
<organism evidence="5 6">
    <name type="scientific">Mucilaginibacter glaciei</name>
    <dbReference type="NCBI Taxonomy" id="2772109"/>
    <lineage>
        <taxon>Bacteria</taxon>
        <taxon>Pseudomonadati</taxon>
        <taxon>Bacteroidota</taxon>
        <taxon>Sphingobacteriia</taxon>
        <taxon>Sphingobacteriales</taxon>
        <taxon>Sphingobacteriaceae</taxon>
        <taxon>Mucilaginibacter</taxon>
    </lineage>
</organism>
<reference evidence="5" key="1">
    <citation type="submission" date="2020-09" db="EMBL/GenBank/DDBJ databases">
        <title>Novel species of Mucilaginibacter isolated from a glacier on the Tibetan Plateau.</title>
        <authorList>
            <person name="Liu Q."/>
            <person name="Xin Y.-H."/>
        </authorList>
    </citation>
    <scope>NUCLEOTIDE SEQUENCE</scope>
    <source>
        <strain evidence="5">ZB1P21</strain>
    </source>
</reference>
<keyword evidence="3" id="KW-0808">Transferase</keyword>
<dbReference type="InterPro" id="IPR029044">
    <property type="entry name" value="Nucleotide-diphossugar_trans"/>
</dbReference>
<evidence type="ECO:0000256" key="3">
    <source>
        <dbReference type="ARBA" id="ARBA00022679"/>
    </source>
</evidence>
<dbReference type="Proteomes" id="UP000619078">
    <property type="component" value="Unassembled WGS sequence"/>
</dbReference>
<protein>
    <submittedName>
        <fullName evidence="5">Glycosyltransferase</fullName>
    </submittedName>
</protein>
<dbReference type="RefSeq" id="WP_191163057.1">
    <property type="nucleotide sequence ID" value="NZ_JACWMX010000003.1"/>
</dbReference>
<dbReference type="AlphaFoldDB" id="A0A926NWX0"/>
<evidence type="ECO:0000256" key="2">
    <source>
        <dbReference type="ARBA" id="ARBA00022676"/>
    </source>
</evidence>
<comment type="caution">
    <text evidence="5">The sequence shown here is derived from an EMBL/GenBank/DDBJ whole genome shotgun (WGS) entry which is preliminary data.</text>
</comment>
<dbReference type="GO" id="GO:0016757">
    <property type="term" value="F:glycosyltransferase activity"/>
    <property type="evidence" value="ECO:0007669"/>
    <property type="project" value="UniProtKB-KW"/>
</dbReference>
<dbReference type="PANTHER" id="PTHR43685">
    <property type="entry name" value="GLYCOSYLTRANSFERASE"/>
    <property type="match status" value="1"/>
</dbReference>
<dbReference type="SUPFAM" id="SSF53448">
    <property type="entry name" value="Nucleotide-diphospho-sugar transferases"/>
    <property type="match status" value="1"/>
</dbReference>
<dbReference type="InterPro" id="IPR050834">
    <property type="entry name" value="Glycosyltransf_2"/>
</dbReference>
<feature type="domain" description="Glycosyltransferase 2-like" evidence="4">
    <location>
        <begin position="5"/>
        <end position="139"/>
    </location>
</feature>
<dbReference type="Pfam" id="PF00535">
    <property type="entry name" value="Glycos_transf_2"/>
    <property type="match status" value="1"/>
</dbReference>
<evidence type="ECO:0000313" key="5">
    <source>
        <dbReference type="EMBL" id="MBD1393328.1"/>
    </source>
</evidence>